<organism evidence="1 2">
    <name type="scientific">Bradyrhizobium elkanii</name>
    <dbReference type="NCBI Taxonomy" id="29448"/>
    <lineage>
        <taxon>Bacteria</taxon>
        <taxon>Pseudomonadati</taxon>
        <taxon>Pseudomonadota</taxon>
        <taxon>Alphaproteobacteria</taxon>
        <taxon>Hyphomicrobiales</taxon>
        <taxon>Nitrobacteraceae</taxon>
        <taxon>Bradyrhizobium</taxon>
    </lineage>
</organism>
<protein>
    <submittedName>
        <fullName evidence="1">Uncharacterized protein</fullName>
    </submittedName>
</protein>
<comment type="caution">
    <text evidence="1">The sequence shown here is derived from an EMBL/GenBank/DDBJ whole genome shotgun (WGS) entry which is preliminary data.</text>
</comment>
<reference evidence="1 2" key="1">
    <citation type="submission" date="2024-07" db="EMBL/GenBank/DDBJ databases">
        <title>Genomic Encyclopedia of Type Strains, Phase V (KMG-V): Genome sequencing to study the core and pangenomes of soil and plant-associated prokaryotes.</title>
        <authorList>
            <person name="Whitman W."/>
        </authorList>
    </citation>
    <scope>NUCLEOTIDE SEQUENCE [LARGE SCALE GENOMIC DNA]</scope>
    <source>
        <strain evidence="1 2">USDA 415</strain>
    </source>
</reference>
<proteinExistence type="predicted"/>
<name>A0ABV4F0B4_BRAEL</name>
<dbReference type="RefSeq" id="WP_253623497.1">
    <property type="nucleotide sequence ID" value="NZ_CP126004.1"/>
</dbReference>
<dbReference type="Proteomes" id="UP001565471">
    <property type="component" value="Unassembled WGS sequence"/>
</dbReference>
<sequence length="98" mass="11578">MFIDPRDVVFFSDDTLTKALENRGYRVIPPGLPRENLTWNRVEPFPKGINFKDEALGKIKDQIRMEHLEFTSRAHPWIDRKCQPTTQMISTACLRIYR</sequence>
<keyword evidence="2" id="KW-1185">Reference proteome</keyword>
<evidence type="ECO:0000313" key="1">
    <source>
        <dbReference type="EMBL" id="MEY9316868.1"/>
    </source>
</evidence>
<dbReference type="EMBL" id="JBGBZA010000002">
    <property type="protein sequence ID" value="MEY9316868.1"/>
    <property type="molecule type" value="Genomic_DNA"/>
</dbReference>
<evidence type="ECO:0000313" key="2">
    <source>
        <dbReference type="Proteomes" id="UP001565471"/>
    </source>
</evidence>
<accession>A0ABV4F0B4</accession>
<gene>
    <name evidence="1" type="ORF">ABIF29_003667</name>
</gene>